<sequence>MKYEHIVFDVDGTLIDSEYSILAALVDTLKEIKGKDYTIDELRYVLGIPGAETLKLFEVKDVEYGLELWLKNMDKYKDTIKVFDGVIEVLELLNSKGYKLGIVTSKLREEFDHDFDRFDLKKYFSTIVCADDTILHKPYPEPLLKYMELNELNNKDLIYIGDTEYDYKCAKGANVDFALALWTENSHDELDAEIRLYKPLDIIKYV</sequence>
<dbReference type="AlphaFoldDB" id="A0A4Z0D6B2"/>
<dbReference type="Gene3D" id="3.40.50.1000">
    <property type="entry name" value="HAD superfamily/HAD-like"/>
    <property type="match status" value="1"/>
</dbReference>
<dbReference type="OrthoDB" id="9797743at2"/>
<dbReference type="Proteomes" id="UP000298381">
    <property type="component" value="Unassembled WGS sequence"/>
</dbReference>
<dbReference type="GO" id="GO:0006281">
    <property type="term" value="P:DNA repair"/>
    <property type="evidence" value="ECO:0007669"/>
    <property type="project" value="TreeGrafter"/>
</dbReference>
<reference evidence="1 2" key="1">
    <citation type="submission" date="2019-03" db="EMBL/GenBank/DDBJ databases">
        <title>Draft genome sequence data and analysis of a Fermenting Bacterium, Soehngenia longevitae strain 1933PT, isolated from petroleum reservoir in Azerbaijan.</title>
        <authorList>
            <person name="Grouzdev D.S."/>
            <person name="Bidzhieva S.K."/>
            <person name="Sokolova D.S."/>
            <person name="Tourova T.P."/>
            <person name="Poltaraus A.B."/>
            <person name="Nazina T.N."/>
        </authorList>
    </citation>
    <scope>NUCLEOTIDE SEQUENCE [LARGE SCALE GENOMIC DNA]</scope>
    <source>
        <strain evidence="1 2">1933P</strain>
    </source>
</reference>
<accession>A0A4Z0D6B2</accession>
<dbReference type="NCBIfam" id="TIGR01549">
    <property type="entry name" value="HAD-SF-IA-v1"/>
    <property type="match status" value="1"/>
</dbReference>
<proteinExistence type="predicted"/>
<dbReference type="GO" id="GO:0008967">
    <property type="term" value="F:phosphoglycolate phosphatase activity"/>
    <property type="evidence" value="ECO:0007669"/>
    <property type="project" value="TreeGrafter"/>
</dbReference>
<keyword evidence="1" id="KW-0378">Hydrolase</keyword>
<dbReference type="InterPro" id="IPR006439">
    <property type="entry name" value="HAD-SF_hydro_IA"/>
</dbReference>
<evidence type="ECO:0000313" key="2">
    <source>
        <dbReference type="Proteomes" id="UP000298381"/>
    </source>
</evidence>
<dbReference type="EMBL" id="SRIB01000005">
    <property type="protein sequence ID" value="TFZ40422.1"/>
    <property type="molecule type" value="Genomic_DNA"/>
</dbReference>
<protein>
    <submittedName>
        <fullName evidence="1">HAD family hydrolase</fullName>
    </submittedName>
</protein>
<dbReference type="InterPro" id="IPR023214">
    <property type="entry name" value="HAD_sf"/>
</dbReference>
<dbReference type="SFLD" id="SFLDG01129">
    <property type="entry name" value="C1.5:_HAD__Beta-PGM__Phosphata"/>
    <property type="match status" value="1"/>
</dbReference>
<dbReference type="SUPFAM" id="SSF56784">
    <property type="entry name" value="HAD-like"/>
    <property type="match status" value="1"/>
</dbReference>
<dbReference type="InterPro" id="IPR023198">
    <property type="entry name" value="PGP-like_dom2"/>
</dbReference>
<gene>
    <name evidence="1" type="ORF">E4100_04985</name>
</gene>
<dbReference type="InterPro" id="IPR050155">
    <property type="entry name" value="HAD-like_hydrolase_sf"/>
</dbReference>
<comment type="caution">
    <text evidence="1">The sequence shown here is derived from an EMBL/GenBank/DDBJ whole genome shotgun (WGS) entry which is preliminary data.</text>
</comment>
<keyword evidence="2" id="KW-1185">Reference proteome</keyword>
<evidence type="ECO:0000313" key="1">
    <source>
        <dbReference type="EMBL" id="TFZ40422.1"/>
    </source>
</evidence>
<dbReference type="GO" id="GO:0005829">
    <property type="term" value="C:cytosol"/>
    <property type="evidence" value="ECO:0007669"/>
    <property type="project" value="TreeGrafter"/>
</dbReference>
<dbReference type="Pfam" id="PF13419">
    <property type="entry name" value="HAD_2"/>
    <property type="match status" value="1"/>
</dbReference>
<dbReference type="InterPro" id="IPR041492">
    <property type="entry name" value="HAD_2"/>
</dbReference>
<name>A0A4Z0D6B2_9FIRM</name>
<dbReference type="SFLD" id="SFLDS00003">
    <property type="entry name" value="Haloacid_Dehalogenase"/>
    <property type="match status" value="1"/>
</dbReference>
<dbReference type="PANTHER" id="PTHR43434">
    <property type="entry name" value="PHOSPHOGLYCOLATE PHOSPHATASE"/>
    <property type="match status" value="1"/>
</dbReference>
<dbReference type="SFLD" id="SFLDG01135">
    <property type="entry name" value="C1.5.6:_HAD__Beta-PGM__Phospha"/>
    <property type="match status" value="1"/>
</dbReference>
<organism evidence="1 2">
    <name type="scientific">Soehngenia longivitae</name>
    <dbReference type="NCBI Taxonomy" id="2562294"/>
    <lineage>
        <taxon>Bacteria</taxon>
        <taxon>Bacillati</taxon>
        <taxon>Bacillota</taxon>
        <taxon>Tissierellia</taxon>
        <taxon>Tissierellales</taxon>
        <taxon>Tissierellaceae</taxon>
        <taxon>Soehngenia</taxon>
    </lineage>
</organism>
<dbReference type="PRINTS" id="PR00413">
    <property type="entry name" value="HADHALOGNASE"/>
</dbReference>
<dbReference type="RefSeq" id="WP_135270940.1">
    <property type="nucleotide sequence ID" value="NZ_SRIB01000005.1"/>
</dbReference>
<dbReference type="Gene3D" id="1.10.150.240">
    <property type="entry name" value="Putative phosphatase, domain 2"/>
    <property type="match status" value="1"/>
</dbReference>
<dbReference type="InterPro" id="IPR036412">
    <property type="entry name" value="HAD-like_sf"/>
</dbReference>
<dbReference type="PANTHER" id="PTHR43434:SF26">
    <property type="entry name" value="PYROPHOSPHATASE PPAX"/>
    <property type="match status" value="1"/>
</dbReference>